<dbReference type="PANTHER" id="PTHR12125:SF5">
    <property type="entry name" value="F-BOX DOMAIN-CONTAINING PROTEIN"/>
    <property type="match status" value="1"/>
</dbReference>
<dbReference type="GO" id="GO:0031146">
    <property type="term" value="P:SCF-dependent proteasomal ubiquitin-dependent protein catabolic process"/>
    <property type="evidence" value="ECO:0007669"/>
    <property type="project" value="TreeGrafter"/>
</dbReference>
<evidence type="ECO:0000313" key="3">
    <source>
        <dbReference type="EMBL" id="KAJ8932896.1"/>
    </source>
</evidence>
<evidence type="ECO:0000259" key="2">
    <source>
        <dbReference type="PROSITE" id="PS51114"/>
    </source>
</evidence>
<accession>A0AAV8X2Y9</accession>
<dbReference type="GO" id="GO:0061630">
    <property type="term" value="F:ubiquitin protein ligase activity"/>
    <property type="evidence" value="ECO:0007669"/>
    <property type="project" value="TreeGrafter"/>
</dbReference>
<dbReference type="InterPro" id="IPR036047">
    <property type="entry name" value="F-box-like_dom_sf"/>
</dbReference>
<name>A0AAV8X2Y9_9CUCU</name>
<dbReference type="GO" id="GO:0036503">
    <property type="term" value="P:ERAD pathway"/>
    <property type="evidence" value="ECO:0007669"/>
    <property type="project" value="TreeGrafter"/>
</dbReference>
<dbReference type="PROSITE" id="PS50181">
    <property type="entry name" value="FBOX"/>
    <property type="match status" value="1"/>
</dbReference>
<gene>
    <name evidence="3" type="ORF">NQ314_014377</name>
</gene>
<dbReference type="SUPFAM" id="SSF81383">
    <property type="entry name" value="F-box domain"/>
    <property type="match status" value="1"/>
</dbReference>
<comment type="caution">
    <text evidence="3">The sequence shown here is derived from an EMBL/GenBank/DDBJ whole genome shotgun (WGS) entry which is preliminary data.</text>
</comment>
<dbReference type="PANTHER" id="PTHR12125">
    <property type="entry name" value="F-BOX ONLY PROTEIN 6-LIKE PROTEIN"/>
    <property type="match status" value="1"/>
</dbReference>
<dbReference type="SUPFAM" id="SSF49785">
    <property type="entry name" value="Galactose-binding domain-like"/>
    <property type="match status" value="1"/>
</dbReference>
<dbReference type="GO" id="GO:0019005">
    <property type="term" value="C:SCF ubiquitin ligase complex"/>
    <property type="evidence" value="ECO:0007669"/>
    <property type="project" value="TreeGrafter"/>
</dbReference>
<evidence type="ECO:0000259" key="1">
    <source>
        <dbReference type="PROSITE" id="PS50181"/>
    </source>
</evidence>
<dbReference type="Proteomes" id="UP001162156">
    <property type="component" value="Unassembled WGS sequence"/>
</dbReference>
<dbReference type="PROSITE" id="PS51114">
    <property type="entry name" value="FBA"/>
    <property type="match status" value="1"/>
</dbReference>
<protein>
    <submittedName>
        <fullName evidence="3">Uncharacterized protein</fullName>
    </submittedName>
</protein>
<feature type="domain" description="FBA" evidence="2">
    <location>
        <begin position="107"/>
        <end position="275"/>
    </location>
</feature>
<dbReference type="EMBL" id="JANEYF010003954">
    <property type="protein sequence ID" value="KAJ8932896.1"/>
    <property type="molecule type" value="Genomic_DNA"/>
</dbReference>
<dbReference type="InterPro" id="IPR039752">
    <property type="entry name" value="F-box_only"/>
</dbReference>
<reference evidence="3" key="1">
    <citation type="journal article" date="2023" name="Insect Mol. Biol.">
        <title>Genome sequencing provides insights into the evolution of gene families encoding plant cell wall-degrading enzymes in longhorned beetles.</title>
        <authorList>
            <person name="Shin N.R."/>
            <person name="Okamura Y."/>
            <person name="Kirsch R."/>
            <person name="Pauchet Y."/>
        </authorList>
    </citation>
    <scope>NUCLEOTIDE SEQUENCE</scope>
    <source>
        <strain evidence="3">RBIC_L_NR</strain>
    </source>
</reference>
<dbReference type="SMART" id="SM00256">
    <property type="entry name" value="FBOX"/>
    <property type="match status" value="1"/>
</dbReference>
<keyword evidence="4" id="KW-1185">Reference proteome</keyword>
<dbReference type="Gene3D" id="2.60.120.260">
    <property type="entry name" value="Galactose-binding domain-like"/>
    <property type="match status" value="1"/>
</dbReference>
<proteinExistence type="predicted"/>
<dbReference type="Pfam" id="PF04300">
    <property type="entry name" value="FBA"/>
    <property type="match status" value="1"/>
</dbReference>
<dbReference type="InterPro" id="IPR007397">
    <property type="entry name" value="F-box-assoc_dom"/>
</dbReference>
<evidence type="ECO:0000313" key="4">
    <source>
        <dbReference type="Proteomes" id="UP001162156"/>
    </source>
</evidence>
<dbReference type="GO" id="GO:0005737">
    <property type="term" value="C:cytoplasm"/>
    <property type="evidence" value="ECO:0007669"/>
    <property type="project" value="TreeGrafter"/>
</dbReference>
<sequence length="275" mass="32132">MGNMLKNLQPQCETSSSKFKMKGEFTPVYQFKFLEPFDEDSTNGLCLNNVYLPEEIIENILSYVPPTNLLGLTLVCKRWCNIIKSENFWMSIYNRRHPDKAKKLPWYVFYSYFTTDNFHNILRNGNGQEQYKYWTIVKNYGDEFKIENPPIGSEPLPPDVPDFNGRTSCFATSYQDCSKIQEISLRNKRLLRYILNKFMPHIYVSEWVAGRFDCGCMYKLGIRGYSEEYSEDMSLDSIADSPEGSSLMPLFYMTKKIVIEQWEGKNGKSLVLRVV</sequence>
<dbReference type="InterPro" id="IPR001810">
    <property type="entry name" value="F-box_dom"/>
</dbReference>
<organism evidence="3 4">
    <name type="scientific">Rhamnusium bicolor</name>
    <dbReference type="NCBI Taxonomy" id="1586634"/>
    <lineage>
        <taxon>Eukaryota</taxon>
        <taxon>Metazoa</taxon>
        <taxon>Ecdysozoa</taxon>
        <taxon>Arthropoda</taxon>
        <taxon>Hexapoda</taxon>
        <taxon>Insecta</taxon>
        <taxon>Pterygota</taxon>
        <taxon>Neoptera</taxon>
        <taxon>Endopterygota</taxon>
        <taxon>Coleoptera</taxon>
        <taxon>Polyphaga</taxon>
        <taxon>Cucujiformia</taxon>
        <taxon>Chrysomeloidea</taxon>
        <taxon>Cerambycidae</taxon>
        <taxon>Lepturinae</taxon>
        <taxon>Rhagiini</taxon>
        <taxon>Rhamnusium</taxon>
    </lineage>
</organism>
<dbReference type="Pfam" id="PF12937">
    <property type="entry name" value="F-box-like"/>
    <property type="match status" value="1"/>
</dbReference>
<feature type="domain" description="F-box" evidence="1">
    <location>
        <begin position="46"/>
        <end position="92"/>
    </location>
</feature>
<dbReference type="AlphaFoldDB" id="A0AAV8X2Y9"/>
<dbReference type="InterPro" id="IPR008979">
    <property type="entry name" value="Galactose-bd-like_sf"/>
</dbReference>
<dbReference type="Gene3D" id="1.20.1280.50">
    <property type="match status" value="1"/>
</dbReference>
<dbReference type="GO" id="GO:0006516">
    <property type="term" value="P:glycoprotein catabolic process"/>
    <property type="evidence" value="ECO:0007669"/>
    <property type="project" value="TreeGrafter"/>
</dbReference>
<dbReference type="SMART" id="SM01198">
    <property type="entry name" value="FBA"/>
    <property type="match status" value="1"/>
</dbReference>